<evidence type="ECO:0000313" key="1">
    <source>
        <dbReference type="EMBL" id="KAL1642714.1"/>
    </source>
</evidence>
<organism evidence="1 2">
    <name type="scientific">Diplodia intermedia</name>
    <dbReference type="NCBI Taxonomy" id="856260"/>
    <lineage>
        <taxon>Eukaryota</taxon>
        <taxon>Fungi</taxon>
        <taxon>Dikarya</taxon>
        <taxon>Ascomycota</taxon>
        <taxon>Pezizomycotina</taxon>
        <taxon>Dothideomycetes</taxon>
        <taxon>Dothideomycetes incertae sedis</taxon>
        <taxon>Botryosphaeriales</taxon>
        <taxon>Botryosphaeriaceae</taxon>
        <taxon>Diplodia</taxon>
    </lineage>
</organism>
<sequence length="534" mass="58969">MPATFASLCEDVIENICESLSVRDIMSLRGTNKATSERLFDTFRRIFDNSTLKRTGIAPMSTSYHGLQVFHALTRTKMDMIRDSISSLHINIGRLTMSAVRSSLADCRFAQVDGQLLNNPLSWDGVESGLAQEELVYIDTLDKFTQQEWATATGEDLKLLKGVLARLKNLRKVYIGKFELPPDVYAHHRFFPLYKPGAGCELHSAALTLLFNALAAHPRPLEELAIHREEGPWHTSDEVGIWALDIPEPMFTNLSGSLATIRRLHLTLSTGDFMHYGPNSTIKRNLAPAGFTKARGPQILHRFLAALPQLTSLHLAAAADSEFSTSFTRKVLRRLPRTLSEIHLANMLVTVPILAHFLNAHRSSLSSVGLTRMYLAGDASWTTVFRMLDVYLPRLRRVALEQLWELHSAFADKLVFHHHTAAGASDGSFGRRVYAADAERAVEQRGVFVHGEWRPAPFRYDALEMDDDDEASGAGVSVRSGLARAVRLAGRETVGYGGAGADGQPLSARVVEIAAGVFGKTVEELRGVGGEEGW</sequence>
<gene>
    <name evidence="1" type="ORF">SLS58_005218</name>
</gene>
<dbReference type="EMBL" id="JAKEKT020000031">
    <property type="protein sequence ID" value="KAL1642714.1"/>
    <property type="molecule type" value="Genomic_DNA"/>
</dbReference>
<reference evidence="1 2" key="1">
    <citation type="journal article" date="2023" name="Plant Dis.">
        <title>First Report of Diplodia intermedia Causing Canker and Dieback Diseases on Apple Trees in Canada.</title>
        <authorList>
            <person name="Ellouze W."/>
            <person name="Ilyukhin E."/>
            <person name="Sulman M."/>
            <person name="Ali S."/>
        </authorList>
    </citation>
    <scope>NUCLEOTIDE SEQUENCE [LARGE SCALE GENOMIC DNA]</scope>
    <source>
        <strain evidence="1 2">M45-28</strain>
    </source>
</reference>
<protein>
    <recommendedName>
        <fullName evidence="3">F-box domain-containing protein</fullName>
    </recommendedName>
</protein>
<evidence type="ECO:0008006" key="3">
    <source>
        <dbReference type="Google" id="ProtNLM"/>
    </source>
</evidence>
<keyword evidence="2" id="KW-1185">Reference proteome</keyword>
<evidence type="ECO:0000313" key="2">
    <source>
        <dbReference type="Proteomes" id="UP001521184"/>
    </source>
</evidence>
<comment type="caution">
    <text evidence="1">The sequence shown here is derived from an EMBL/GenBank/DDBJ whole genome shotgun (WGS) entry which is preliminary data.</text>
</comment>
<name>A0ABR3TS30_9PEZI</name>
<dbReference type="Proteomes" id="UP001521184">
    <property type="component" value="Unassembled WGS sequence"/>
</dbReference>
<proteinExistence type="predicted"/>
<accession>A0ABR3TS30</accession>